<keyword evidence="2" id="KW-1185">Reference proteome</keyword>
<proteinExistence type="predicted"/>
<protein>
    <submittedName>
        <fullName evidence="1">Uncharacterized protein</fullName>
    </submittedName>
</protein>
<evidence type="ECO:0000313" key="1">
    <source>
        <dbReference type="EMBL" id="KAJ7525460.1"/>
    </source>
</evidence>
<sequence length="516" mass="58112">MVNLKIRLSKGVGAEATAPKGVEGADLVLPSVASGPPACLDHLVLDDLPFGKGVGLPTANATVNILGRKSQRKLGHKVHFCVRCNFPIAIYGRLDPCEHVFCLTCAKKDPICFLCEEKIACIQKLEVLEGIYICGAPGCLRSFLRRLEFETHVKDIHKGLLEKRGQKIEQVQEDTVKVEPQSQVSVAIQGQLRFSSPPRPLQPQQPKQPQLDASEDKPVRVQVKQSPTVSNSSQREEKQLRPHQSKAASLQHDRHAHQKQQQQQQQQHAQHLEQHQYAHQSQKKPMHESPENHQHNNRQQSDHHPQHAHQQIQHHGPHDKQHRPPHSEKQQQQHSDKLYQQRPLHRPPQNQQGLPPPPFPAQAFASPYHMQQEGRLLQQPHTPRYDSPRFGPFVDQRMPMHAGIMDYQEKPRPRHSGHVGMHQEDGHQEGFASLERQPPIPHYHGEYGPRGPPQVMGIGMDRPPHFQEMPHSHLPPASKRGKYGPSSPIGEGSADPHTHGWSNVASKFGPGPGFMG</sequence>
<organism evidence="1 2">
    <name type="scientific">Diphasiastrum complanatum</name>
    <name type="common">Issler's clubmoss</name>
    <name type="synonym">Lycopodium complanatum</name>
    <dbReference type="NCBI Taxonomy" id="34168"/>
    <lineage>
        <taxon>Eukaryota</taxon>
        <taxon>Viridiplantae</taxon>
        <taxon>Streptophyta</taxon>
        <taxon>Embryophyta</taxon>
        <taxon>Tracheophyta</taxon>
        <taxon>Lycopodiopsida</taxon>
        <taxon>Lycopodiales</taxon>
        <taxon>Lycopodiaceae</taxon>
        <taxon>Lycopodioideae</taxon>
        <taxon>Diphasiastrum</taxon>
    </lineage>
</organism>
<gene>
    <name evidence="1" type="ORF">O6H91_17G052300</name>
</gene>
<comment type="caution">
    <text evidence="1">The sequence shown here is derived from an EMBL/GenBank/DDBJ whole genome shotgun (WGS) entry which is preliminary data.</text>
</comment>
<dbReference type="Proteomes" id="UP001162992">
    <property type="component" value="Chromosome 17"/>
</dbReference>
<accession>A0ACC2B6U9</accession>
<dbReference type="EMBL" id="CM055108">
    <property type="protein sequence ID" value="KAJ7525460.1"/>
    <property type="molecule type" value="Genomic_DNA"/>
</dbReference>
<evidence type="ECO:0000313" key="2">
    <source>
        <dbReference type="Proteomes" id="UP001162992"/>
    </source>
</evidence>
<reference evidence="2" key="1">
    <citation type="journal article" date="2024" name="Proc. Natl. Acad. Sci. U.S.A.">
        <title>Extraordinary preservation of gene collinearity over three hundred million years revealed in homosporous lycophytes.</title>
        <authorList>
            <person name="Li C."/>
            <person name="Wickell D."/>
            <person name="Kuo L.Y."/>
            <person name="Chen X."/>
            <person name="Nie B."/>
            <person name="Liao X."/>
            <person name="Peng D."/>
            <person name="Ji J."/>
            <person name="Jenkins J."/>
            <person name="Williams M."/>
            <person name="Shu S."/>
            <person name="Plott C."/>
            <person name="Barry K."/>
            <person name="Rajasekar S."/>
            <person name="Grimwood J."/>
            <person name="Han X."/>
            <person name="Sun S."/>
            <person name="Hou Z."/>
            <person name="He W."/>
            <person name="Dai G."/>
            <person name="Sun C."/>
            <person name="Schmutz J."/>
            <person name="Leebens-Mack J.H."/>
            <person name="Li F.W."/>
            <person name="Wang L."/>
        </authorList>
    </citation>
    <scope>NUCLEOTIDE SEQUENCE [LARGE SCALE GENOMIC DNA]</scope>
    <source>
        <strain evidence="2">cv. PW_Plant_1</strain>
    </source>
</reference>
<name>A0ACC2B6U9_DIPCM</name>